<dbReference type="InterPro" id="IPR012349">
    <property type="entry name" value="Split_barrel_FMN-bd"/>
</dbReference>
<dbReference type="PATRIC" id="fig|1122247.3.peg.2223"/>
<dbReference type="GO" id="GO:0016627">
    <property type="term" value="F:oxidoreductase activity, acting on the CH-CH group of donors"/>
    <property type="evidence" value="ECO:0007669"/>
    <property type="project" value="TreeGrafter"/>
</dbReference>
<dbReference type="Proteomes" id="UP000006265">
    <property type="component" value="Unassembled WGS sequence"/>
</dbReference>
<dbReference type="PANTHER" id="PTHR35176">
    <property type="entry name" value="HEME OXYGENASE HI_0854-RELATED"/>
    <property type="match status" value="1"/>
</dbReference>
<organism evidence="3 4">
    <name type="scientific">Mycolicibacterium hassiacum (strain DSM 44199 / CIP 105218 / JCM 12690 / 3849)</name>
    <name type="common">Mycobacterium hassiacum</name>
    <dbReference type="NCBI Taxonomy" id="1122247"/>
    <lineage>
        <taxon>Bacteria</taxon>
        <taxon>Bacillati</taxon>
        <taxon>Actinomycetota</taxon>
        <taxon>Actinomycetes</taxon>
        <taxon>Mycobacteriales</taxon>
        <taxon>Mycobacteriaceae</taxon>
        <taxon>Mycolicibacterium</taxon>
    </lineage>
</organism>
<keyword evidence="4" id="KW-1185">Reference proteome</keyword>
<name>K5B8H1_MYCHD</name>
<evidence type="ECO:0000256" key="1">
    <source>
        <dbReference type="ARBA" id="ARBA00023002"/>
    </source>
</evidence>
<dbReference type="GO" id="GO:0070967">
    <property type="term" value="F:coenzyme F420 binding"/>
    <property type="evidence" value="ECO:0007669"/>
    <property type="project" value="TreeGrafter"/>
</dbReference>
<proteinExistence type="predicted"/>
<gene>
    <name evidence="3" type="ORF">C731_2312</name>
</gene>
<evidence type="ECO:0000259" key="2">
    <source>
        <dbReference type="Pfam" id="PF01243"/>
    </source>
</evidence>
<dbReference type="AlphaFoldDB" id="K5B8H1"/>
<sequence>MVAVPEGYEHLLERPLYGHLATVRPDGTPQVNAMWFAWDGERLRFTHTTKRQKYRNIQHNPAVAMSVIDPDNPYRYLEVRGVVEEIIPDPEGKFYLELNDRYDGPLTEPPPDKADRVILVVRPTGFSKQ</sequence>
<protein>
    <submittedName>
        <fullName evidence="3">Pyridoxamine 5'-phosphate oxidase-related, FMN-binding protein</fullName>
    </submittedName>
</protein>
<dbReference type="Gene3D" id="2.30.110.10">
    <property type="entry name" value="Electron Transport, Fmn-binding Protein, Chain A"/>
    <property type="match status" value="1"/>
</dbReference>
<dbReference type="InterPro" id="IPR052019">
    <property type="entry name" value="F420H2_bilvrd_red/Heme_oxyg"/>
</dbReference>
<evidence type="ECO:0000313" key="4">
    <source>
        <dbReference type="Proteomes" id="UP000006265"/>
    </source>
</evidence>
<keyword evidence="1" id="KW-0560">Oxidoreductase</keyword>
<dbReference type="EMBL" id="AMRA01000057">
    <property type="protein sequence ID" value="EKF23688.1"/>
    <property type="molecule type" value="Genomic_DNA"/>
</dbReference>
<dbReference type="InterPro" id="IPR011576">
    <property type="entry name" value="Pyridox_Oxase_N"/>
</dbReference>
<dbReference type="PANTHER" id="PTHR35176:SF6">
    <property type="entry name" value="HEME OXYGENASE HI_0854-RELATED"/>
    <property type="match status" value="1"/>
</dbReference>
<feature type="domain" description="Pyridoxamine 5'-phosphate oxidase N-terminal" evidence="2">
    <location>
        <begin position="8"/>
        <end position="125"/>
    </location>
</feature>
<dbReference type="OrthoDB" id="162914at2"/>
<dbReference type="STRING" id="1122247.GCA_000379865_03801"/>
<dbReference type="InterPro" id="IPR019920">
    <property type="entry name" value="F420-binding_dom_put"/>
</dbReference>
<dbReference type="GO" id="GO:0005829">
    <property type="term" value="C:cytosol"/>
    <property type="evidence" value="ECO:0007669"/>
    <property type="project" value="TreeGrafter"/>
</dbReference>
<comment type="caution">
    <text evidence="3">The sequence shown here is derived from an EMBL/GenBank/DDBJ whole genome shotgun (WGS) entry which is preliminary data.</text>
</comment>
<dbReference type="Pfam" id="PF01243">
    <property type="entry name" value="PNPOx_N"/>
    <property type="match status" value="1"/>
</dbReference>
<accession>K5B8H1</accession>
<reference evidence="3 4" key="1">
    <citation type="journal article" date="2012" name="J. Bacteriol.">
        <title>Genome sequence of Mycobacterium hassiacum DSM 44199, a rare source of heat-stable mycobacterial proteins.</title>
        <authorList>
            <person name="Tiago I."/>
            <person name="Maranha A."/>
            <person name="Mendes V."/>
            <person name="Alarico S."/>
            <person name="Moynihan P.J."/>
            <person name="Clarke A.J."/>
            <person name="Macedo-Ribeiro S."/>
            <person name="Pereira P.J."/>
            <person name="Empadinhas N."/>
        </authorList>
    </citation>
    <scope>NUCLEOTIDE SEQUENCE [LARGE SCALE GENOMIC DNA]</scope>
    <source>
        <strain evidence="4">DSM 44199 / CIP 105218 / JCM 12690 / 3849</strain>
    </source>
</reference>
<dbReference type="NCBIfam" id="TIGR03618">
    <property type="entry name" value="Rv1155_F420"/>
    <property type="match status" value="1"/>
</dbReference>
<evidence type="ECO:0000313" key="3">
    <source>
        <dbReference type="EMBL" id="EKF23688.1"/>
    </source>
</evidence>
<dbReference type="eggNOG" id="COG3467">
    <property type="taxonomic scope" value="Bacteria"/>
</dbReference>
<dbReference type="SUPFAM" id="SSF50475">
    <property type="entry name" value="FMN-binding split barrel"/>
    <property type="match status" value="1"/>
</dbReference>
<dbReference type="RefSeq" id="WP_005627673.1">
    <property type="nucleotide sequence ID" value="NZ_AMRA01000057.1"/>
</dbReference>